<reference evidence="1 2" key="1">
    <citation type="submission" date="2017-07" db="EMBL/GenBank/DDBJ databases">
        <title>Leptospira spp. isolated from tropical soils.</title>
        <authorList>
            <person name="Thibeaux R."/>
            <person name="Iraola G."/>
            <person name="Ferres I."/>
            <person name="Bierque E."/>
            <person name="Girault D."/>
            <person name="Soupe-Gilbert M.-E."/>
            <person name="Picardeau M."/>
            <person name="Goarant C."/>
        </authorList>
    </citation>
    <scope>NUCLEOTIDE SEQUENCE [LARGE SCALE GENOMIC DNA]</scope>
    <source>
        <strain evidence="1 2">FH2-B-A1</strain>
    </source>
</reference>
<keyword evidence="2" id="KW-1185">Reference proteome</keyword>
<dbReference type="InterPro" id="IPR036390">
    <property type="entry name" value="WH_DNA-bd_sf"/>
</dbReference>
<dbReference type="InterPro" id="IPR036388">
    <property type="entry name" value="WH-like_DNA-bd_sf"/>
</dbReference>
<dbReference type="InterPro" id="IPR000944">
    <property type="entry name" value="Tscrpt_reg_Rrf2"/>
</dbReference>
<dbReference type="EMBL" id="NPDX01000005">
    <property type="protein sequence ID" value="PJZ83685.1"/>
    <property type="molecule type" value="Genomic_DNA"/>
</dbReference>
<dbReference type="PANTHER" id="PTHR33221">
    <property type="entry name" value="WINGED HELIX-TURN-HELIX TRANSCRIPTIONAL REGULATOR, RRF2 FAMILY"/>
    <property type="match status" value="1"/>
</dbReference>
<protein>
    <submittedName>
        <fullName evidence="1">Transcriptional regulator</fullName>
    </submittedName>
</protein>
<dbReference type="Proteomes" id="UP000232145">
    <property type="component" value="Unassembled WGS sequence"/>
</dbReference>
<accession>A0A2N0AHA3</accession>
<dbReference type="FunFam" id="1.10.10.10:FF:000138">
    <property type="entry name" value="Rrf2 family transcriptional regulator"/>
    <property type="match status" value="1"/>
</dbReference>
<dbReference type="Gene3D" id="1.10.10.10">
    <property type="entry name" value="Winged helix-like DNA-binding domain superfamily/Winged helix DNA-binding domain"/>
    <property type="match status" value="1"/>
</dbReference>
<evidence type="ECO:0000313" key="1">
    <source>
        <dbReference type="EMBL" id="PJZ83685.1"/>
    </source>
</evidence>
<dbReference type="Pfam" id="PF02082">
    <property type="entry name" value="Rrf2"/>
    <property type="match status" value="1"/>
</dbReference>
<dbReference type="PANTHER" id="PTHR33221:SF15">
    <property type="entry name" value="HTH-TYPE TRANSCRIPTIONAL REGULATOR YWGB-RELATED"/>
    <property type="match status" value="1"/>
</dbReference>
<dbReference type="PROSITE" id="PS51197">
    <property type="entry name" value="HTH_RRF2_2"/>
    <property type="match status" value="1"/>
</dbReference>
<dbReference type="SUPFAM" id="SSF46785">
    <property type="entry name" value="Winged helix' DNA-binding domain"/>
    <property type="match status" value="1"/>
</dbReference>
<dbReference type="RefSeq" id="WP_100743531.1">
    <property type="nucleotide sequence ID" value="NZ_NPDW01000002.1"/>
</dbReference>
<dbReference type="GO" id="GO:0005829">
    <property type="term" value="C:cytosol"/>
    <property type="evidence" value="ECO:0007669"/>
    <property type="project" value="TreeGrafter"/>
</dbReference>
<evidence type="ECO:0000313" key="2">
    <source>
        <dbReference type="Proteomes" id="UP000232145"/>
    </source>
</evidence>
<name>A0A2N0AHA3_9LEPT</name>
<gene>
    <name evidence="1" type="ORF">CH364_15955</name>
</gene>
<sequence length="149" mass="16375">MSIPSRYSVAIHILTILEMDGEASSEEIAGSVGTNPAIIRLLLGKLKKAGIINVRRGVKGSSLSKPAREINLLDIYKATEKEDALFLLHEHPNPNCPIGKNIQSALTGILDEAQKAMENKLSKYNLSDVSSEIRQRTTSKKNGFYKKQV</sequence>
<dbReference type="OrthoDB" id="213028at2"/>
<dbReference type="GO" id="GO:0003700">
    <property type="term" value="F:DNA-binding transcription factor activity"/>
    <property type="evidence" value="ECO:0007669"/>
    <property type="project" value="TreeGrafter"/>
</dbReference>
<proteinExistence type="predicted"/>
<comment type="caution">
    <text evidence="1">The sequence shown here is derived from an EMBL/GenBank/DDBJ whole genome shotgun (WGS) entry which is preliminary data.</text>
</comment>
<organism evidence="1 2">
    <name type="scientific">Leptospira harrisiae</name>
    <dbReference type="NCBI Taxonomy" id="2023189"/>
    <lineage>
        <taxon>Bacteria</taxon>
        <taxon>Pseudomonadati</taxon>
        <taxon>Spirochaetota</taxon>
        <taxon>Spirochaetia</taxon>
        <taxon>Leptospirales</taxon>
        <taxon>Leptospiraceae</taxon>
        <taxon>Leptospira</taxon>
    </lineage>
</organism>
<dbReference type="AlphaFoldDB" id="A0A2N0AHA3"/>